<dbReference type="EMBL" id="NHNI01000002">
    <property type="protein sequence ID" value="OZY84528.1"/>
    <property type="molecule type" value="Genomic_DNA"/>
</dbReference>
<name>A0A266Q3S8_9GAMM</name>
<dbReference type="AlphaFoldDB" id="A0A266Q3S8"/>
<sequence length="107" mass="11654">MLALIVPLDLRGELLRLGLNQAQVAEKTGVSRKMWGRYERGGGIPGGEVLFSFALIGADIQFVMTGMRSDSSIALTPREVALVNNFKNMLDEDKCAIERLASSVSKI</sequence>
<proteinExistence type="predicted"/>
<accession>A0A266Q3S8</accession>
<dbReference type="PROSITE" id="PS50943">
    <property type="entry name" value="HTH_CROC1"/>
    <property type="match status" value="1"/>
</dbReference>
<protein>
    <recommendedName>
        <fullName evidence="1">HTH cro/C1-type domain-containing protein</fullName>
    </recommendedName>
</protein>
<dbReference type="GO" id="GO:0003677">
    <property type="term" value="F:DNA binding"/>
    <property type="evidence" value="ECO:0007669"/>
    <property type="project" value="InterPro"/>
</dbReference>
<feature type="domain" description="HTH cro/C1-type" evidence="1">
    <location>
        <begin position="10"/>
        <end position="54"/>
    </location>
</feature>
<dbReference type="SUPFAM" id="SSF47413">
    <property type="entry name" value="lambda repressor-like DNA-binding domains"/>
    <property type="match status" value="1"/>
</dbReference>
<comment type="caution">
    <text evidence="2">The sequence shown here is derived from an EMBL/GenBank/DDBJ whole genome shotgun (WGS) entry which is preliminary data.</text>
</comment>
<dbReference type="Pfam" id="PF01381">
    <property type="entry name" value="HTH_3"/>
    <property type="match status" value="1"/>
</dbReference>
<evidence type="ECO:0000313" key="3">
    <source>
        <dbReference type="Proteomes" id="UP000216101"/>
    </source>
</evidence>
<evidence type="ECO:0000313" key="2">
    <source>
        <dbReference type="EMBL" id="OZY84528.1"/>
    </source>
</evidence>
<dbReference type="CDD" id="cd00093">
    <property type="entry name" value="HTH_XRE"/>
    <property type="match status" value="1"/>
</dbReference>
<dbReference type="InterPro" id="IPR010982">
    <property type="entry name" value="Lambda_DNA-bd_dom_sf"/>
</dbReference>
<organism evidence="2 3">
    <name type="scientific">Cellvibrio mixtus</name>
    <dbReference type="NCBI Taxonomy" id="39650"/>
    <lineage>
        <taxon>Bacteria</taxon>
        <taxon>Pseudomonadati</taxon>
        <taxon>Pseudomonadota</taxon>
        <taxon>Gammaproteobacteria</taxon>
        <taxon>Cellvibrionales</taxon>
        <taxon>Cellvibrionaceae</taxon>
        <taxon>Cellvibrio</taxon>
    </lineage>
</organism>
<dbReference type="Gene3D" id="1.10.260.40">
    <property type="entry name" value="lambda repressor-like DNA-binding domains"/>
    <property type="match status" value="1"/>
</dbReference>
<evidence type="ECO:0000259" key="1">
    <source>
        <dbReference type="PROSITE" id="PS50943"/>
    </source>
</evidence>
<dbReference type="SMART" id="SM00530">
    <property type="entry name" value="HTH_XRE"/>
    <property type="match status" value="1"/>
</dbReference>
<gene>
    <name evidence="2" type="ORF">CBP51_15140</name>
</gene>
<reference evidence="3" key="1">
    <citation type="submission" date="2017-05" db="EMBL/GenBank/DDBJ databases">
        <authorList>
            <person name="Barney B.M."/>
        </authorList>
    </citation>
    <scope>NUCLEOTIDE SEQUENCE [LARGE SCALE GENOMIC DNA]</scope>
    <source>
        <strain evidence="3">PSBB022</strain>
    </source>
</reference>
<dbReference type="Proteomes" id="UP000216101">
    <property type="component" value="Unassembled WGS sequence"/>
</dbReference>
<dbReference type="InterPro" id="IPR001387">
    <property type="entry name" value="Cro/C1-type_HTH"/>
</dbReference>
<keyword evidence="3" id="KW-1185">Reference proteome</keyword>